<evidence type="ECO:0000313" key="2">
    <source>
        <dbReference type="Proteomes" id="UP001162030"/>
    </source>
</evidence>
<gene>
    <name evidence="1" type="ORF">MSZNOR_1902</name>
</gene>
<sequence>MIRSGNRLKLTQAELKAFRTMTGVMKPPRTVDEHNAALEKAALALRDEDGGPASRLLQAVLLAERIPKE</sequence>
<protein>
    <submittedName>
        <fullName evidence="1">Uncharacterized protein</fullName>
    </submittedName>
</protein>
<name>A0ABN8X6X1_9GAMM</name>
<keyword evidence="2" id="KW-1185">Reference proteome</keyword>
<dbReference type="EMBL" id="OX458333">
    <property type="protein sequence ID" value="CAI8818027.1"/>
    <property type="molecule type" value="Genomic_DNA"/>
</dbReference>
<proteinExistence type="predicted"/>
<organism evidence="1 2">
    <name type="scientific">Methylocaldum szegediense</name>
    <dbReference type="NCBI Taxonomy" id="73780"/>
    <lineage>
        <taxon>Bacteria</taxon>
        <taxon>Pseudomonadati</taxon>
        <taxon>Pseudomonadota</taxon>
        <taxon>Gammaproteobacteria</taxon>
        <taxon>Methylococcales</taxon>
        <taxon>Methylococcaceae</taxon>
        <taxon>Methylocaldum</taxon>
    </lineage>
</organism>
<accession>A0ABN8X6X1</accession>
<evidence type="ECO:0000313" key="1">
    <source>
        <dbReference type="EMBL" id="CAI8818027.1"/>
    </source>
</evidence>
<dbReference type="Proteomes" id="UP001162030">
    <property type="component" value="Chromosome"/>
</dbReference>
<reference evidence="1 2" key="1">
    <citation type="submission" date="2023-03" db="EMBL/GenBank/DDBJ databases">
        <authorList>
            <person name="Pearce D."/>
        </authorList>
    </citation>
    <scope>NUCLEOTIDE SEQUENCE [LARGE SCALE GENOMIC DNA]</scope>
    <source>
        <strain evidence="1">Msz</strain>
    </source>
</reference>
<dbReference type="RefSeq" id="WP_026608657.1">
    <property type="nucleotide sequence ID" value="NZ_OX458333.1"/>
</dbReference>